<keyword evidence="1" id="KW-0436">Ligase</keyword>
<accession>A0A5A7Q2M5</accession>
<dbReference type="GO" id="GO:0016874">
    <property type="term" value="F:ligase activity"/>
    <property type="evidence" value="ECO:0007669"/>
    <property type="project" value="UniProtKB-KW"/>
</dbReference>
<dbReference type="AlphaFoldDB" id="A0A5A7Q2M5"/>
<sequence>MMECRRRASWSSSHVTGVAAAVVDEKPVGARTTRSELDPVAVVWCGDVELAVVEVVPAGVKVLPVLTSPEKHQRWRPCTAPFVSISGDGNSPTSTLPAARRFADRIAAAAIRQGVD</sequence>
<keyword evidence="2" id="KW-1185">Reference proteome</keyword>
<organism evidence="1 2">
    <name type="scientific">Striga asiatica</name>
    <name type="common">Asiatic witchweed</name>
    <name type="synonym">Buchnera asiatica</name>
    <dbReference type="NCBI Taxonomy" id="4170"/>
    <lineage>
        <taxon>Eukaryota</taxon>
        <taxon>Viridiplantae</taxon>
        <taxon>Streptophyta</taxon>
        <taxon>Embryophyta</taxon>
        <taxon>Tracheophyta</taxon>
        <taxon>Spermatophyta</taxon>
        <taxon>Magnoliopsida</taxon>
        <taxon>eudicotyledons</taxon>
        <taxon>Gunneridae</taxon>
        <taxon>Pentapetalae</taxon>
        <taxon>asterids</taxon>
        <taxon>lamiids</taxon>
        <taxon>Lamiales</taxon>
        <taxon>Orobanchaceae</taxon>
        <taxon>Buchnereae</taxon>
        <taxon>Striga</taxon>
    </lineage>
</organism>
<comment type="caution">
    <text evidence="1">The sequence shown here is derived from an EMBL/GenBank/DDBJ whole genome shotgun (WGS) entry which is preliminary data.</text>
</comment>
<protein>
    <submittedName>
        <fullName evidence="1">UDP-N-acetylmuramoylalanine--D-glutamate ligase</fullName>
    </submittedName>
</protein>
<reference evidence="2" key="1">
    <citation type="journal article" date="2019" name="Curr. Biol.">
        <title>Genome Sequence of Striga asiatica Provides Insight into the Evolution of Plant Parasitism.</title>
        <authorList>
            <person name="Yoshida S."/>
            <person name="Kim S."/>
            <person name="Wafula E.K."/>
            <person name="Tanskanen J."/>
            <person name="Kim Y.M."/>
            <person name="Honaas L."/>
            <person name="Yang Z."/>
            <person name="Spallek T."/>
            <person name="Conn C.E."/>
            <person name="Ichihashi Y."/>
            <person name="Cheong K."/>
            <person name="Cui S."/>
            <person name="Der J.P."/>
            <person name="Gundlach H."/>
            <person name="Jiao Y."/>
            <person name="Hori C."/>
            <person name="Ishida J.K."/>
            <person name="Kasahara H."/>
            <person name="Kiba T."/>
            <person name="Kim M.S."/>
            <person name="Koo N."/>
            <person name="Laohavisit A."/>
            <person name="Lee Y.H."/>
            <person name="Lumba S."/>
            <person name="McCourt P."/>
            <person name="Mortimer J.C."/>
            <person name="Mutuku J.M."/>
            <person name="Nomura T."/>
            <person name="Sasaki-Sekimoto Y."/>
            <person name="Seto Y."/>
            <person name="Wang Y."/>
            <person name="Wakatake T."/>
            <person name="Sakakibara H."/>
            <person name="Demura T."/>
            <person name="Yamaguchi S."/>
            <person name="Yoneyama K."/>
            <person name="Manabe R.I."/>
            <person name="Nelson D.C."/>
            <person name="Schulman A.H."/>
            <person name="Timko M.P."/>
            <person name="dePamphilis C.W."/>
            <person name="Choi D."/>
            <person name="Shirasu K."/>
        </authorList>
    </citation>
    <scope>NUCLEOTIDE SEQUENCE [LARGE SCALE GENOMIC DNA]</scope>
    <source>
        <strain evidence="2">cv. UVA1</strain>
    </source>
</reference>
<proteinExistence type="predicted"/>
<evidence type="ECO:0000313" key="1">
    <source>
        <dbReference type="EMBL" id="GER39370.1"/>
    </source>
</evidence>
<dbReference type="EMBL" id="BKCP01005627">
    <property type="protein sequence ID" value="GER39370.1"/>
    <property type="molecule type" value="Genomic_DNA"/>
</dbReference>
<name>A0A5A7Q2M5_STRAF</name>
<dbReference type="Proteomes" id="UP000325081">
    <property type="component" value="Unassembled WGS sequence"/>
</dbReference>
<evidence type="ECO:0000313" key="2">
    <source>
        <dbReference type="Proteomes" id="UP000325081"/>
    </source>
</evidence>
<gene>
    <name evidence="1" type="ORF">STAS_15980</name>
</gene>